<dbReference type="GO" id="GO:0005254">
    <property type="term" value="F:chloride channel activity"/>
    <property type="evidence" value="ECO:0007669"/>
    <property type="project" value="TreeGrafter"/>
</dbReference>
<comment type="subcellular location">
    <subcellularLocation>
        <location evidence="1">Cell membrane</location>
        <topology evidence="1">Multi-pass membrane protein</topology>
    </subcellularLocation>
    <subcellularLocation>
        <location evidence="8">Membrane</location>
        <topology evidence="8">Multi-pass membrane protein</topology>
    </subcellularLocation>
</comment>
<dbReference type="OrthoDB" id="296386at2759"/>
<dbReference type="InterPro" id="IPR049452">
    <property type="entry name" value="Anoctamin_TM"/>
</dbReference>
<evidence type="ECO:0000256" key="4">
    <source>
        <dbReference type="ARBA" id="ARBA00022692"/>
    </source>
</evidence>
<dbReference type="PANTHER" id="PTHR12308">
    <property type="entry name" value="ANOCTAMIN"/>
    <property type="match status" value="1"/>
</dbReference>
<evidence type="ECO:0000256" key="2">
    <source>
        <dbReference type="ARBA" id="ARBA00009671"/>
    </source>
</evidence>
<feature type="transmembrane region" description="Helical" evidence="8">
    <location>
        <begin position="292"/>
        <end position="322"/>
    </location>
</feature>
<evidence type="ECO:0000256" key="5">
    <source>
        <dbReference type="ARBA" id="ARBA00022989"/>
    </source>
</evidence>
<reference evidence="11" key="1">
    <citation type="submission" date="2022-01" db="EMBL/GenBank/DDBJ databases">
        <authorList>
            <person name="King R."/>
        </authorList>
    </citation>
    <scope>NUCLEOTIDE SEQUENCE</scope>
</reference>
<feature type="transmembrane region" description="Helical" evidence="8">
    <location>
        <begin position="677"/>
        <end position="699"/>
    </location>
</feature>
<evidence type="ECO:0000313" key="12">
    <source>
        <dbReference type="Proteomes" id="UP001152798"/>
    </source>
</evidence>
<dbReference type="Pfam" id="PF16178">
    <property type="entry name" value="Anoct_dimer"/>
    <property type="match status" value="1"/>
</dbReference>
<organism evidence="11 12">
    <name type="scientific">Nezara viridula</name>
    <name type="common">Southern green stink bug</name>
    <name type="synonym">Cimex viridulus</name>
    <dbReference type="NCBI Taxonomy" id="85310"/>
    <lineage>
        <taxon>Eukaryota</taxon>
        <taxon>Metazoa</taxon>
        <taxon>Ecdysozoa</taxon>
        <taxon>Arthropoda</taxon>
        <taxon>Hexapoda</taxon>
        <taxon>Insecta</taxon>
        <taxon>Pterygota</taxon>
        <taxon>Neoptera</taxon>
        <taxon>Paraneoptera</taxon>
        <taxon>Hemiptera</taxon>
        <taxon>Heteroptera</taxon>
        <taxon>Panheteroptera</taxon>
        <taxon>Pentatomomorpha</taxon>
        <taxon>Pentatomoidea</taxon>
        <taxon>Pentatomidae</taxon>
        <taxon>Pentatominae</taxon>
        <taxon>Nezara</taxon>
    </lineage>
</organism>
<keyword evidence="3" id="KW-1003">Cell membrane</keyword>
<keyword evidence="5 8" id="KW-1133">Transmembrane helix</keyword>
<comment type="caution">
    <text evidence="8">Lacks conserved residue(s) required for the propagation of feature annotation.</text>
</comment>
<name>A0A9P0MMW9_NEZVI</name>
<dbReference type="GO" id="GO:0005886">
    <property type="term" value="C:plasma membrane"/>
    <property type="evidence" value="ECO:0007669"/>
    <property type="project" value="UniProtKB-SubCell"/>
</dbReference>
<accession>A0A9P0MMW9</accession>
<dbReference type="Proteomes" id="UP001152798">
    <property type="component" value="Chromosome 3"/>
</dbReference>
<feature type="domain" description="Anoctamin dimerisation" evidence="10">
    <location>
        <begin position="61"/>
        <end position="281"/>
    </location>
</feature>
<dbReference type="EMBL" id="OV725079">
    <property type="protein sequence ID" value="CAH1396731.1"/>
    <property type="molecule type" value="Genomic_DNA"/>
</dbReference>
<evidence type="ECO:0000256" key="7">
    <source>
        <dbReference type="ARBA" id="ARBA00023180"/>
    </source>
</evidence>
<dbReference type="InterPro" id="IPR007632">
    <property type="entry name" value="Anoctamin"/>
</dbReference>
<proteinExistence type="inferred from homology"/>
<feature type="transmembrane region" description="Helical" evidence="8">
    <location>
        <begin position="454"/>
        <end position="477"/>
    </location>
</feature>
<keyword evidence="7" id="KW-0325">Glycoprotein</keyword>
<comment type="similarity">
    <text evidence="2 8">Belongs to the anoctamin family.</text>
</comment>
<dbReference type="AlphaFoldDB" id="A0A9P0MMW9"/>
<evidence type="ECO:0000259" key="10">
    <source>
        <dbReference type="Pfam" id="PF16178"/>
    </source>
</evidence>
<evidence type="ECO:0000256" key="3">
    <source>
        <dbReference type="ARBA" id="ARBA00022475"/>
    </source>
</evidence>
<protein>
    <recommendedName>
        <fullName evidence="8">Anoctamin</fullName>
    </recommendedName>
</protein>
<dbReference type="InterPro" id="IPR032394">
    <property type="entry name" value="Anoct_dimer"/>
</dbReference>
<evidence type="ECO:0000256" key="1">
    <source>
        <dbReference type="ARBA" id="ARBA00004651"/>
    </source>
</evidence>
<dbReference type="PANTHER" id="PTHR12308:SF83">
    <property type="entry name" value="ANOCTAMIN"/>
    <property type="match status" value="1"/>
</dbReference>
<feature type="transmembrane region" description="Helical" evidence="8">
    <location>
        <begin position="372"/>
        <end position="391"/>
    </location>
</feature>
<evidence type="ECO:0000256" key="8">
    <source>
        <dbReference type="RuleBase" id="RU280814"/>
    </source>
</evidence>
<feature type="domain" description="Anoctamin transmembrane" evidence="9">
    <location>
        <begin position="284"/>
        <end position="865"/>
    </location>
</feature>
<dbReference type="GO" id="GO:0046983">
    <property type="term" value="F:protein dimerization activity"/>
    <property type="evidence" value="ECO:0007669"/>
    <property type="project" value="InterPro"/>
</dbReference>
<keyword evidence="12" id="KW-1185">Reference proteome</keyword>
<feature type="transmembrane region" description="Helical" evidence="8">
    <location>
        <begin position="826"/>
        <end position="849"/>
    </location>
</feature>
<keyword evidence="6 8" id="KW-0472">Membrane</keyword>
<feature type="transmembrane region" description="Helical" evidence="8">
    <location>
        <begin position="497"/>
        <end position="521"/>
    </location>
</feature>
<dbReference type="Pfam" id="PF04547">
    <property type="entry name" value="Anoctamin"/>
    <property type="match status" value="1"/>
</dbReference>
<sequence>MESSQEEIYTESLPSDHDSIRLSRFTIYHSAPDLPDAVAEQTTLFFKNTKNPTPQVAKSIMFNDDLRSVDFVLAWLDGKQSNEIAEEKRALFEANLQEEGLELEREQTDKLHVVKLHVPKEVLRRYSEILRLRMPMKATPRDRLFGSNFDLMTEVKSFFSKLISCIRLDPSVFPREKYRLSAEYNRHKTYLFDEEDSNFFSSQVRTLIVDFILSRTSFDGPVSETSAKESTNFGIEKLINDGVYKAAYPLHDGEPDDNTCLRGKLFYEWAHVSKWAMFQPIDHIREYFGVKFALYFAWLGFYTHMLIPASIVGLLCFVYGILTLSADQLSTDICDESLNIIMCPLCDKTCDYWKLSDTCTFAKFTYLFDNPVTIVFAIFMSFWATLFLELWKRYSASIAHRWGLTDFNLLSEPPRPQYMARFDGTNPKKSKTNVVTGVREPYVPFWTLKVPATLFSFSVVIILVLLAVAAVFGVVFYRMSVLASISIYADQDWAANYALIIIPATAAILNLAFILVLNYIYDKVAVYLTELEMHRTQTEFDESLTIKIYLFQFVNYYTSIMYIAFLKGKFVGYPAKYNRLFGLRQEECNPGGCLMELCIQLAIIMIGQQFLNGVLEMLIPYIWKWINSLSIKAGLEKPSNSEVDAVVNDPSHKRWTEDFKLLDWGPRGLFYEYLEMVLQYGFVTIFVTAFPLAPFFALINNIFEMRLDARKFLLYYRRPVPKRAPNIGVWFRILNVLGRLAVISNAFIIAFSSNFIPKMVFMYVTKSSDHVGFLNHSLSVFDTKDFEPGSAPLYSSFNTTICRYAGYRAPPGPGEYKRTALYWHILAARLAFIVIFQNVVSIVVIAVQWCIPDVPSELRDQIQREAYLTNELIIEYETQQTKHPYADGDASVVMLNHEKGDDLRKRTANSIHLDLDQPR</sequence>
<keyword evidence="4 8" id="KW-0812">Transmembrane</keyword>
<evidence type="ECO:0000259" key="9">
    <source>
        <dbReference type="Pfam" id="PF04547"/>
    </source>
</evidence>
<evidence type="ECO:0000313" key="11">
    <source>
        <dbReference type="EMBL" id="CAH1396731.1"/>
    </source>
</evidence>
<evidence type="ECO:0000256" key="6">
    <source>
        <dbReference type="ARBA" id="ARBA00023136"/>
    </source>
</evidence>
<gene>
    <name evidence="11" type="ORF">NEZAVI_LOCUS6741</name>
</gene>